<feature type="region of interest" description="Disordered" evidence="1">
    <location>
        <begin position="1"/>
        <end position="20"/>
    </location>
</feature>
<name>A0A5P2AQB2_STRVZ</name>
<dbReference type="PANTHER" id="PTHR30448:SF0">
    <property type="entry name" value="RNASE ADAPTER PROTEIN RAPZ"/>
    <property type="match status" value="1"/>
</dbReference>
<gene>
    <name evidence="3" type="ORF">DEJ46_16045</name>
    <name evidence="4" type="ORF">DEJ46_33710</name>
</gene>
<dbReference type="OrthoDB" id="3217588at2"/>
<organism evidence="3 5">
    <name type="scientific">Streptomyces venezuelae</name>
    <dbReference type="NCBI Taxonomy" id="54571"/>
    <lineage>
        <taxon>Bacteria</taxon>
        <taxon>Bacillati</taxon>
        <taxon>Actinomycetota</taxon>
        <taxon>Actinomycetes</taxon>
        <taxon>Kitasatosporales</taxon>
        <taxon>Streptomycetaceae</taxon>
        <taxon>Streptomyces</taxon>
    </lineage>
</organism>
<dbReference type="EMBL" id="CP029194">
    <property type="protein sequence ID" value="QES20444.1"/>
    <property type="molecule type" value="Genomic_DNA"/>
</dbReference>
<evidence type="ECO:0000259" key="2">
    <source>
        <dbReference type="Pfam" id="PF22740"/>
    </source>
</evidence>
<reference evidence="3 5" key="1">
    <citation type="submission" date="2018-05" db="EMBL/GenBank/DDBJ databases">
        <title>Streptomyces venezuelae.</title>
        <authorList>
            <person name="Kim W."/>
            <person name="Lee N."/>
            <person name="Cho B.-K."/>
        </authorList>
    </citation>
    <scope>NUCLEOTIDE SEQUENCE [LARGE SCALE GENOMIC DNA]</scope>
    <source>
        <strain evidence="3 5">ATCC 15068</strain>
    </source>
</reference>
<sequence length="134" mass="14612">MASIRITSYGTGHNDAPTAPDPVVVDTTALRNPPDDPAVRARLTQLTGRHADVAAYVLATPGAHDLIDNARRSIEQRIEGGEQRIDVHVHCYGGRHRSVAIAELLAVDLSVLDDYVHIHHRHIDQPILPARTTA</sequence>
<protein>
    <recommendedName>
        <fullName evidence="2">RapZ C-terminal domain-containing protein</fullName>
    </recommendedName>
</protein>
<dbReference type="Pfam" id="PF22740">
    <property type="entry name" value="PapZ_C"/>
    <property type="match status" value="1"/>
</dbReference>
<dbReference type="InterPro" id="IPR053931">
    <property type="entry name" value="RapZ_C"/>
</dbReference>
<evidence type="ECO:0000313" key="3">
    <source>
        <dbReference type="EMBL" id="QES20444.1"/>
    </source>
</evidence>
<dbReference type="PANTHER" id="PTHR30448">
    <property type="entry name" value="RNASE ADAPTER PROTEIN RAPZ"/>
    <property type="match status" value="1"/>
</dbReference>
<feature type="compositionally biased region" description="Polar residues" evidence="1">
    <location>
        <begin position="1"/>
        <end position="11"/>
    </location>
</feature>
<dbReference type="GO" id="GO:0005524">
    <property type="term" value="F:ATP binding"/>
    <property type="evidence" value="ECO:0007669"/>
    <property type="project" value="InterPro"/>
</dbReference>
<dbReference type="AlphaFoldDB" id="A0A5P2AQB2"/>
<dbReference type="EMBL" id="CP029194">
    <property type="protein sequence ID" value="QES23476.1"/>
    <property type="molecule type" value="Genomic_DNA"/>
</dbReference>
<proteinExistence type="predicted"/>
<dbReference type="RefSeq" id="WP_150267113.1">
    <property type="nucleotide sequence ID" value="NZ_CP029194.1"/>
</dbReference>
<feature type="domain" description="RapZ C-terminal" evidence="2">
    <location>
        <begin position="3"/>
        <end position="123"/>
    </location>
</feature>
<accession>A0A5P2AQB2</accession>
<dbReference type="Proteomes" id="UP000324106">
    <property type="component" value="Chromosome"/>
</dbReference>
<evidence type="ECO:0000313" key="5">
    <source>
        <dbReference type="Proteomes" id="UP000324106"/>
    </source>
</evidence>
<dbReference type="InterPro" id="IPR005337">
    <property type="entry name" value="RapZ-like"/>
</dbReference>
<evidence type="ECO:0000256" key="1">
    <source>
        <dbReference type="SAM" id="MobiDB-lite"/>
    </source>
</evidence>
<evidence type="ECO:0000313" key="4">
    <source>
        <dbReference type="EMBL" id="QES23476.1"/>
    </source>
</evidence>